<proteinExistence type="predicted"/>
<dbReference type="EMBL" id="LAZR01008119">
    <property type="protein sequence ID" value="KKM80848.1"/>
    <property type="molecule type" value="Genomic_DNA"/>
</dbReference>
<comment type="caution">
    <text evidence="1">The sequence shown here is derived from an EMBL/GenBank/DDBJ whole genome shotgun (WGS) entry which is preliminary data.</text>
</comment>
<dbReference type="AlphaFoldDB" id="A0A0F9KFZ5"/>
<evidence type="ECO:0000313" key="1">
    <source>
        <dbReference type="EMBL" id="KKM80848.1"/>
    </source>
</evidence>
<protein>
    <submittedName>
        <fullName evidence="1">Uncharacterized protein</fullName>
    </submittedName>
</protein>
<gene>
    <name evidence="1" type="ORF">LCGC14_1335790</name>
</gene>
<organism evidence="1">
    <name type="scientific">marine sediment metagenome</name>
    <dbReference type="NCBI Taxonomy" id="412755"/>
    <lineage>
        <taxon>unclassified sequences</taxon>
        <taxon>metagenomes</taxon>
        <taxon>ecological metagenomes</taxon>
    </lineage>
</organism>
<reference evidence="1" key="1">
    <citation type="journal article" date="2015" name="Nature">
        <title>Complex archaea that bridge the gap between prokaryotes and eukaryotes.</title>
        <authorList>
            <person name="Spang A."/>
            <person name="Saw J.H."/>
            <person name="Jorgensen S.L."/>
            <person name="Zaremba-Niedzwiedzka K."/>
            <person name="Martijn J."/>
            <person name="Lind A.E."/>
            <person name="van Eijk R."/>
            <person name="Schleper C."/>
            <person name="Guy L."/>
            <person name="Ettema T.J."/>
        </authorList>
    </citation>
    <scope>NUCLEOTIDE SEQUENCE</scope>
</reference>
<accession>A0A0F9KFZ5</accession>
<sequence>MKSALAMLCDAGGTLVDARLLFATTVPSILRCCMCSSAASELLTFVFLSGMIGVEEEMKNTTEARTEMKKLVVVRRRVHKVVEDYDPNSKYSHKTLTVCGKVMWGWTSNEETDGTPPRCKKCWKTTTAPRPKGSVVTRIHLVTEGWQERNAARKAKWEAEVAAGDDHNGISYGARRWDFTTTSCSKYMCNAKAMTSDITKVTCRLCAKHSARKAS</sequence>
<name>A0A0F9KFZ5_9ZZZZ</name>